<comment type="caution">
    <text evidence="1">The sequence shown here is derived from an EMBL/GenBank/DDBJ whole genome shotgun (WGS) entry which is preliminary data.</text>
</comment>
<dbReference type="AlphaFoldDB" id="A0AAN4NQH3"/>
<dbReference type="EMBL" id="JJLU01000112">
    <property type="protein sequence ID" value="EZJ82622.1"/>
    <property type="molecule type" value="Genomic_DNA"/>
</dbReference>
<gene>
    <name evidence="1" type="ORF">AC00_3992</name>
</gene>
<dbReference type="Proteomes" id="UP000024043">
    <property type="component" value="Unassembled WGS sequence"/>
</dbReference>
<accession>A0AAN4NQH3</accession>
<organism evidence="1 2">
    <name type="scientific">Escherichia coli 1-250-04_S3_C1</name>
    <dbReference type="NCBI Taxonomy" id="1444135"/>
    <lineage>
        <taxon>Bacteria</taxon>
        <taxon>Pseudomonadati</taxon>
        <taxon>Pseudomonadota</taxon>
        <taxon>Gammaproteobacteria</taxon>
        <taxon>Enterobacterales</taxon>
        <taxon>Enterobacteriaceae</taxon>
        <taxon>Escherichia</taxon>
    </lineage>
</organism>
<sequence length="39" mass="4339">MDFIKKMKTGKIISPLTGDVPMKMTCLTADPIVFTRNPV</sequence>
<evidence type="ECO:0000313" key="1">
    <source>
        <dbReference type="EMBL" id="EZJ82622.1"/>
    </source>
</evidence>
<proteinExistence type="predicted"/>
<reference evidence="1 2" key="1">
    <citation type="submission" date="2014-03" db="EMBL/GenBank/DDBJ databases">
        <title>Genetic Variability of E. coli after antibiotic treatment.</title>
        <authorList>
            <person name="Silbergeld E."/>
            <person name="Coles C."/>
            <person name="Seidman J.C."/>
            <person name="You Y."/>
            <person name="George J."/>
            <person name="Nadendla S."/>
            <person name="Huot H."/>
            <person name="Daugherty S.C."/>
            <person name="Nagaraj S."/>
            <person name="Ott S."/>
            <person name="Klega K."/>
            <person name="Rasko D."/>
        </authorList>
    </citation>
    <scope>NUCLEOTIDE SEQUENCE [LARGE SCALE GENOMIC DNA]</scope>
    <source>
        <strain evidence="1 2">1-250-04_S3_C1</strain>
    </source>
</reference>
<protein>
    <submittedName>
        <fullName evidence="1">Uncharacterized protein</fullName>
    </submittedName>
</protein>
<evidence type="ECO:0000313" key="2">
    <source>
        <dbReference type="Proteomes" id="UP000024043"/>
    </source>
</evidence>
<name>A0AAN4NQH3_ECOLX</name>